<evidence type="ECO:0000313" key="3">
    <source>
        <dbReference type="Proteomes" id="UP001529510"/>
    </source>
</evidence>
<accession>A0ABD0QNA0</accession>
<dbReference type="Pfam" id="PF07679">
    <property type="entry name" value="I-set"/>
    <property type="match status" value="1"/>
</dbReference>
<dbReference type="InterPro" id="IPR036179">
    <property type="entry name" value="Ig-like_dom_sf"/>
</dbReference>
<feature type="non-terminal residue" evidence="2">
    <location>
        <position position="52"/>
    </location>
</feature>
<comment type="caution">
    <text evidence="2">The sequence shown here is derived from an EMBL/GenBank/DDBJ whole genome shotgun (WGS) entry which is preliminary data.</text>
</comment>
<feature type="domain" description="Immunoglobulin I-set" evidence="1">
    <location>
        <begin position="20"/>
        <end position="51"/>
    </location>
</feature>
<name>A0ABD0QNA0_CIRMR</name>
<dbReference type="EMBL" id="JAMKFB020000007">
    <property type="protein sequence ID" value="KAL0187706.1"/>
    <property type="molecule type" value="Genomic_DNA"/>
</dbReference>
<feature type="non-terminal residue" evidence="2">
    <location>
        <position position="1"/>
    </location>
</feature>
<proteinExistence type="predicted"/>
<reference evidence="2 3" key="1">
    <citation type="submission" date="2024-05" db="EMBL/GenBank/DDBJ databases">
        <title>Genome sequencing and assembly of Indian major carp, Cirrhinus mrigala (Hamilton, 1822).</title>
        <authorList>
            <person name="Mohindra V."/>
            <person name="Chowdhury L.M."/>
            <person name="Lal K."/>
            <person name="Jena J.K."/>
        </authorList>
    </citation>
    <scope>NUCLEOTIDE SEQUENCE [LARGE SCALE GENOMIC DNA]</scope>
    <source>
        <strain evidence="2">CM1030</strain>
        <tissue evidence="2">Blood</tissue>
    </source>
</reference>
<dbReference type="Proteomes" id="UP001529510">
    <property type="component" value="Unassembled WGS sequence"/>
</dbReference>
<protein>
    <recommendedName>
        <fullName evidence="1">Immunoglobulin I-set domain-containing protein</fullName>
    </recommendedName>
</protein>
<organism evidence="2 3">
    <name type="scientific">Cirrhinus mrigala</name>
    <name type="common">Mrigala</name>
    <dbReference type="NCBI Taxonomy" id="683832"/>
    <lineage>
        <taxon>Eukaryota</taxon>
        <taxon>Metazoa</taxon>
        <taxon>Chordata</taxon>
        <taxon>Craniata</taxon>
        <taxon>Vertebrata</taxon>
        <taxon>Euteleostomi</taxon>
        <taxon>Actinopterygii</taxon>
        <taxon>Neopterygii</taxon>
        <taxon>Teleostei</taxon>
        <taxon>Ostariophysi</taxon>
        <taxon>Cypriniformes</taxon>
        <taxon>Cyprinidae</taxon>
        <taxon>Labeoninae</taxon>
        <taxon>Labeonini</taxon>
        <taxon>Cirrhinus</taxon>
    </lineage>
</organism>
<dbReference type="SUPFAM" id="SSF48726">
    <property type="entry name" value="Immunoglobulin"/>
    <property type="match status" value="1"/>
</dbReference>
<evidence type="ECO:0000259" key="1">
    <source>
        <dbReference type="Pfam" id="PF07679"/>
    </source>
</evidence>
<evidence type="ECO:0000313" key="2">
    <source>
        <dbReference type="EMBL" id="KAL0187706.1"/>
    </source>
</evidence>
<gene>
    <name evidence="2" type="ORF">M9458_014805</name>
</gene>
<keyword evidence="3" id="KW-1185">Reference proteome</keyword>
<dbReference type="Gene3D" id="2.60.40.10">
    <property type="entry name" value="Immunoglobulins"/>
    <property type="match status" value="1"/>
</dbReference>
<sequence length="52" mass="6251">IHDNEEYHKRLNEDSLMHTPEFVIKPRSHTVWENQCVRLHCTVSGWPEPRVV</sequence>
<dbReference type="InterPro" id="IPR013783">
    <property type="entry name" value="Ig-like_fold"/>
</dbReference>
<dbReference type="InterPro" id="IPR013098">
    <property type="entry name" value="Ig_I-set"/>
</dbReference>
<dbReference type="AlphaFoldDB" id="A0ABD0QNA0"/>